<dbReference type="RefSeq" id="WP_234330661.1">
    <property type="nucleotide sequence ID" value="NZ_KQ257835.1"/>
</dbReference>
<dbReference type="InterPro" id="IPR050366">
    <property type="entry name" value="BP-dependent_transpt_permease"/>
</dbReference>
<keyword evidence="3" id="KW-1003">Cell membrane</keyword>
<comment type="similarity">
    <text evidence="7">Belongs to the binding-protein-dependent transport system permease family.</text>
</comment>
<evidence type="ECO:0000313" key="9">
    <source>
        <dbReference type="EMBL" id="KND23270.1"/>
    </source>
</evidence>
<feature type="transmembrane region" description="Helical" evidence="7">
    <location>
        <begin position="22"/>
        <end position="44"/>
    </location>
</feature>
<evidence type="ECO:0000256" key="4">
    <source>
        <dbReference type="ARBA" id="ARBA00022692"/>
    </source>
</evidence>
<dbReference type="SUPFAM" id="SSF161098">
    <property type="entry name" value="MetI-like"/>
    <property type="match status" value="1"/>
</dbReference>
<feature type="domain" description="ABC transmembrane type-1" evidence="8">
    <location>
        <begin position="83"/>
        <end position="273"/>
    </location>
</feature>
<evidence type="ECO:0000256" key="7">
    <source>
        <dbReference type="RuleBase" id="RU363032"/>
    </source>
</evidence>
<evidence type="ECO:0000256" key="6">
    <source>
        <dbReference type="ARBA" id="ARBA00023136"/>
    </source>
</evidence>
<comment type="caution">
    <text evidence="9">The sequence shown here is derived from an EMBL/GenBank/DDBJ whole genome shotgun (WGS) entry which is preliminary data.</text>
</comment>
<dbReference type="GO" id="GO:0005886">
    <property type="term" value="C:plasma membrane"/>
    <property type="evidence" value="ECO:0007669"/>
    <property type="project" value="UniProtKB-SubCell"/>
</dbReference>
<evidence type="ECO:0000256" key="1">
    <source>
        <dbReference type="ARBA" id="ARBA00004651"/>
    </source>
</evidence>
<keyword evidence="4 7" id="KW-0812">Transmembrane</keyword>
<sequence>MATMAIDGATVAPTERRPKDKLLIGSAVICALVALLAAFGAFVAPHSPDQTDVLSESLGPSGQHWFGTDGIGRDIFSRAVNGARISFAGAGVIVLGSGFFGTALAIFSAWNGGWVDRALNRVLNVMFAVPGILVALLASAVFGAGFWAPVIALTIVYVPFYARVVRSAAVRECAMPYIEGLQLAGLSSWRISTRHILRNVSPMVLAQATIAFGSALVDFAAVSFIGLGVQPPTSEWGLMVADGRAEILNGAPQQSLAAGVCIVVTVVAFNVLGDRLSARTGAQR</sequence>
<keyword evidence="5 7" id="KW-1133">Transmembrane helix</keyword>
<dbReference type="PANTHER" id="PTHR43386">
    <property type="entry name" value="OLIGOPEPTIDE TRANSPORT SYSTEM PERMEASE PROTEIN APPC"/>
    <property type="match status" value="1"/>
</dbReference>
<evidence type="ECO:0000256" key="5">
    <source>
        <dbReference type="ARBA" id="ARBA00022989"/>
    </source>
</evidence>
<feature type="transmembrane region" description="Helical" evidence="7">
    <location>
        <begin position="204"/>
        <end position="229"/>
    </location>
</feature>
<dbReference type="EMBL" id="JPPY01000263">
    <property type="protein sequence ID" value="KND23270.1"/>
    <property type="molecule type" value="Genomic_DNA"/>
</dbReference>
<gene>
    <name evidence="9" type="ORF">IQ63_45165</name>
</gene>
<evidence type="ECO:0000313" key="10">
    <source>
        <dbReference type="Proteomes" id="UP000037151"/>
    </source>
</evidence>
<dbReference type="Pfam" id="PF00528">
    <property type="entry name" value="BPD_transp_1"/>
    <property type="match status" value="1"/>
</dbReference>
<dbReference type="PROSITE" id="PS50928">
    <property type="entry name" value="ABC_TM1"/>
    <property type="match status" value="1"/>
</dbReference>
<dbReference type="Proteomes" id="UP000037151">
    <property type="component" value="Unassembled WGS sequence"/>
</dbReference>
<feature type="transmembrane region" description="Helical" evidence="7">
    <location>
        <begin position="256"/>
        <end position="273"/>
    </location>
</feature>
<keyword evidence="6 7" id="KW-0472">Membrane</keyword>
<feature type="transmembrane region" description="Helical" evidence="7">
    <location>
        <begin position="85"/>
        <end position="110"/>
    </location>
</feature>
<dbReference type="CDD" id="cd06261">
    <property type="entry name" value="TM_PBP2"/>
    <property type="match status" value="1"/>
</dbReference>
<dbReference type="AlphaFoldDB" id="A0A0L0JD38"/>
<evidence type="ECO:0000259" key="8">
    <source>
        <dbReference type="PROSITE" id="PS50928"/>
    </source>
</evidence>
<dbReference type="InterPro" id="IPR035906">
    <property type="entry name" value="MetI-like_sf"/>
</dbReference>
<keyword evidence="2 7" id="KW-0813">Transport</keyword>
<comment type="subcellular location">
    <subcellularLocation>
        <location evidence="1 7">Cell membrane</location>
        <topology evidence="1 7">Multi-pass membrane protein</topology>
    </subcellularLocation>
</comment>
<protein>
    <submittedName>
        <fullName evidence="9">ABC transporter permease</fullName>
    </submittedName>
</protein>
<dbReference type="PANTHER" id="PTHR43386:SF1">
    <property type="entry name" value="D,D-DIPEPTIDE TRANSPORT SYSTEM PERMEASE PROTEIN DDPC-RELATED"/>
    <property type="match status" value="1"/>
</dbReference>
<evidence type="ECO:0000256" key="3">
    <source>
        <dbReference type="ARBA" id="ARBA00022475"/>
    </source>
</evidence>
<organism evidence="9 10">
    <name type="scientific">Streptomyces acidiscabies</name>
    <dbReference type="NCBI Taxonomy" id="42234"/>
    <lineage>
        <taxon>Bacteria</taxon>
        <taxon>Bacillati</taxon>
        <taxon>Actinomycetota</taxon>
        <taxon>Actinomycetes</taxon>
        <taxon>Kitasatosporales</taxon>
        <taxon>Streptomycetaceae</taxon>
        <taxon>Streptomyces</taxon>
    </lineage>
</organism>
<dbReference type="Gene3D" id="1.10.3720.10">
    <property type="entry name" value="MetI-like"/>
    <property type="match status" value="1"/>
</dbReference>
<dbReference type="InterPro" id="IPR000515">
    <property type="entry name" value="MetI-like"/>
</dbReference>
<evidence type="ECO:0000256" key="2">
    <source>
        <dbReference type="ARBA" id="ARBA00022448"/>
    </source>
</evidence>
<feature type="transmembrane region" description="Helical" evidence="7">
    <location>
        <begin position="146"/>
        <end position="165"/>
    </location>
</feature>
<name>A0A0L0JD38_9ACTN</name>
<feature type="transmembrane region" description="Helical" evidence="7">
    <location>
        <begin position="122"/>
        <end position="140"/>
    </location>
</feature>
<dbReference type="GO" id="GO:0055085">
    <property type="term" value="P:transmembrane transport"/>
    <property type="evidence" value="ECO:0007669"/>
    <property type="project" value="InterPro"/>
</dbReference>
<proteinExistence type="inferred from homology"/>
<dbReference type="PATRIC" id="fig|42234.21.peg.9277"/>
<reference evidence="10" key="1">
    <citation type="submission" date="2014-07" db="EMBL/GenBank/DDBJ databases">
        <title>Genome sequencing of plant-pathogenic Streptomyces species.</title>
        <authorList>
            <person name="Harrison J."/>
            <person name="Sapp M."/>
            <person name="Thwaites R."/>
            <person name="Studholme D.J."/>
        </authorList>
    </citation>
    <scope>NUCLEOTIDE SEQUENCE [LARGE SCALE GENOMIC DNA]</scope>
    <source>
        <strain evidence="10">NCPPB 4445</strain>
    </source>
</reference>
<accession>A0A0L0JD38</accession>